<feature type="domain" description="EamA" evidence="6">
    <location>
        <begin position="20"/>
        <end position="154"/>
    </location>
</feature>
<dbReference type="Pfam" id="PF00892">
    <property type="entry name" value="EamA"/>
    <property type="match status" value="1"/>
</dbReference>
<dbReference type="AlphaFoldDB" id="A0A9P1DL42"/>
<reference evidence="8" key="2">
    <citation type="submission" date="2024-04" db="EMBL/GenBank/DDBJ databases">
        <authorList>
            <person name="Chen Y."/>
            <person name="Shah S."/>
            <person name="Dougan E. K."/>
            <person name="Thang M."/>
            <person name="Chan C."/>
        </authorList>
    </citation>
    <scope>NUCLEOTIDE SEQUENCE [LARGE SCALE GENOMIC DNA]</scope>
</reference>
<dbReference type="InterPro" id="IPR000620">
    <property type="entry name" value="EamA_dom"/>
</dbReference>
<keyword evidence="10" id="KW-1185">Reference proteome</keyword>
<feature type="transmembrane region" description="Helical" evidence="5">
    <location>
        <begin position="302"/>
        <end position="323"/>
    </location>
</feature>
<dbReference type="EMBL" id="CAMXCT010005131">
    <property type="protein sequence ID" value="CAI4011521.1"/>
    <property type="molecule type" value="Genomic_DNA"/>
</dbReference>
<dbReference type="EMBL" id="CAMXCT020005131">
    <property type="protein sequence ID" value="CAL1164896.1"/>
    <property type="molecule type" value="Genomic_DNA"/>
</dbReference>
<feature type="transmembrane region" description="Helical" evidence="5">
    <location>
        <begin position="12"/>
        <end position="34"/>
    </location>
</feature>
<evidence type="ECO:0000313" key="7">
    <source>
        <dbReference type="EMBL" id="CAI4011521.1"/>
    </source>
</evidence>
<feature type="transmembrane region" description="Helical" evidence="5">
    <location>
        <begin position="240"/>
        <end position="259"/>
    </location>
</feature>
<evidence type="ECO:0000313" key="10">
    <source>
        <dbReference type="Proteomes" id="UP001152797"/>
    </source>
</evidence>
<feature type="transmembrane region" description="Helical" evidence="5">
    <location>
        <begin position="46"/>
        <end position="67"/>
    </location>
</feature>
<name>A0A9P1DL42_9DINO</name>
<keyword evidence="2 5" id="KW-0812">Transmembrane</keyword>
<protein>
    <submittedName>
        <fullName evidence="9">Solute carrier family 35 member C2</fullName>
    </submittedName>
</protein>
<dbReference type="EMBL" id="CAMXCT030005131">
    <property type="protein sequence ID" value="CAL4798833.1"/>
    <property type="molecule type" value="Genomic_DNA"/>
</dbReference>
<reference evidence="7" key="1">
    <citation type="submission" date="2022-10" db="EMBL/GenBank/DDBJ databases">
        <authorList>
            <person name="Chen Y."/>
            <person name="Dougan E. K."/>
            <person name="Chan C."/>
            <person name="Rhodes N."/>
            <person name="Thang M."/>
        </authorList>
    </citation>
    <scope>NUCLEOTIDE SEQUENCE</scope>
</reference>
<comment type="caution">
    <text evidence="7">The sequence shown here is derived from an EMBL/GenBank/DDBJ whole genome shotgun (WGS) entry which is preliminary data.</text>
</comment>
<gene>
    <name evidence="7" type="ORF">C1SCF055_LOCUS36676</name>
</gene>
<dbReference type="OrthoDB" id="18894at2759"/>
<evidence type="ECO:0000313" key="9">
    <source>
        <dbReference type="EMBL" id="CAL4798833.1"/>
    </source>
</evidence>
<sequence>MYGQKFSQLMGWKGQMCMLVVIWWAVSAAITVVMKQTVGTQGQYQFPFALTALTNGACGCISMCACYCQKGKFWANHSLRRIDVCQLLFLGVLQGVEIGMSNKSLEFLSVSARTILNSTSVFFMMLSAQFWGLERLDRLRILSAGLQVTGGFLTGLGASQAAHVTGSDATKTPHNAHDGYSAHAGTAQGSRASPVFVIPVSHQISGTLLQLTTLLIASQRWVMLQFIMQKSNMLLGKLELAAWIMPVTSLVCFTMAAAFETQALNFSLILNAGLPKIVLIIACGITVLTIAEMRLVHISSAVALQVLGTLHQIPLVITGVMFFQDSV</sequence>
<dbReference type="PANTHER" id="PTHR11132">
    <property type="entry name" value="SOLUTE CARRIER FAMILY 35"/>
    <property type="match status" value="1"/>
</dbReference>
<proteinExistence type="predicted"/>
<dbReference type="GO" id="GO:0016020">
    <property type="term" value="C:membrane"/>
    <property type="evidence" value="ECO:0007669"/>
    <property type="project" value="UniProtKB-SubCell"/>
</dbReference>
<keyword evidence="4 5" id="KW-0472">Membrane</keyword>
<keyword evidence="3 5" id="KW-1133">Transmembrane helix</keyword>
<feature type="transmembrane region" description="Helical" evidence="5">
    <location>
        <begin position="265"/>
        <end position="290"/>
    </location>
</feature>
<evidence type="ECO:0000313" key="8">
    <source>
        <dbReference type="EMBL" id="CAL1164896.1"/>
    </source>
</evidence>
<dbReference type="Proteomes" id="UP001152797">
    <property type="component" value="Unassembled WGS sequence"/>
</dbReference>
<accession>A0A9P1DL42</accession>
<comment type="subcellular location">
    <subcellularLocation>
        <location evidence="1">Membrane</location>
        <topology evidence="1">Multi-pass membrane protein</topology>
    </subcellularLocation>
</comment>
<evidence type="ECO:0000256" key="3">
    <source>
        <dbReference type="ARBA" id="ARBA00022989"/>
    </source>
</evidence>
<evidence type="ECO:0000256" key="4">
    <source>
        <dbReference type="ARBA" id="ARBA00023136"/>
    </source>
</evidence>
<feature type="non-terminal residue" evidence="7">
    <location>
        <position position="1"/>
    </location>
</feature>
<evidence type="ECO:0000259" key="6">
    <source>
        <dbReference type="Pfam" id="PF00892"/>
    </source>
</evidence>
<evidence type="ECO:0000256" key="2">
    <source>
        <dbReference type="ARBA" id="ARBA00022692"/>
    </source>
</evidence>
<evidence type="ECO:0000256" key="1">
    <source>
        <dbReference type="ARBA" id="ARBA00004141"/>
    </source>
</evidence>
<dbReference type="InterPro" id="IPR050186">
    <property type="entry name" value="TPT_transporter"/>
</dbReference>
<organism evidence="7">
    <name type="scientific">Cladocopium goreaui</name>
    <dbReference type="NCBI Taxonomy" id="2562237"/>
    <lineage>
        <taxon>Eukaryota</taxon>
        <taxon>Sar</taxon>
        <taxon>Alveolata</taxon>
        <taxon>Dinophyceae</taxon>
        <taxon>Suessiales</taxon>
        <taxon>Symbiodiniaceae</taxon>
        <taxon>Cladocopium</taxon>
    </lineage>
</organism>
<evidence type="ECO:0000256" key="5">
    <source>
        <dbReference type="SAM" id="Phobius"/>
    </source>
</evidence>